<dbReference type="AlphaFoldDB" id="A0A346PIA0"/>
<proteinExistence type="predicted"/>
<dbReference type="KEGG" id="nan:AArc1_2937"/>
<dbReference type="InterPro" id="IPR055533">
    <property type="entry name" value="DUF7109"/>
</dbReference>
<sequence length="175" mass="18521">MDVTADELAGVVDLFGGLTRAELERALSEAAFRADGTSVDEAVLETGVEDALESFALVAYEPEAADGESVGSDMADGRTDGGSESELLVAGPTAFPIVPDAAEDVPHILDVEPRRPNRNALGETAREQFVADVTAAIDAGDADRCERLLDVSYDLEAWAPIDLATERDRLTEALE</sequence>
<feature type="region of interest" description="Disordered" evidence="1">
    <location>
        <begin position="66"/>
        <end position="86"/>
    </location>
</feature>
<evidence type="ECO:0000256" key="1">
    <source>
        <dbReference type="SAM" id="MobiDB-lite"/>
    </source>
</evidence>
<evidence type="ECO:0000313" key="2">
    <source>
        <dbReference type="EMBL" id="AXR79245.1"/>
    </source>
</evidence>
<organism evidence="2 3">
    <name type="scientific">Natrarchaeobaculum sulfurireducens</name>
    <dbReference type="NCBI Taxonomy" id="2044521"/>
    <lineage>
        <taxon>Archaea</taxon>
        <taxon>Methanobacteriati</taxon>
        <taxon>Methanobacteriota</taxon>
        <taxon>Stenosarchaea group</taxon>
        <taxon>Halobacteria</taxon>
        <taxon>Halobacteriales</taxon>
        <taxon>Natrialbaceae</taxon>
        <taxon>Natrarchaeobaculum</taxon>
    </lineage>
</organism>
<dbReference type="GeneID" id="37639710"/>
<evidence type="ECO:0000313" key="3">
    <source>
        <dbReference type="Proteomes" id="UP000258707"/>
    </source>
</evidence>
<dbReference type="Proteomes" id="UP000258707">
    <property type="component" value="Chromosome"/>
</dbReference>
<dbReference type="RefSeq" id="WP_117365230.1">
    <property type="nucleotide sequence ID" value="NZ_CP024047.1"/>
</dbReference>
<gene>
    <name evidence="2" type="ORF">AArc1_2937</name>
</gene>
<dbReference type="Pfam" id="PF23421">
    <property type="entry name" value="DUF7109"/>
    <property type="match status" value="1"/>
</dbReference>
<accession>A0A346PIA0</accession>
<name>A0A346PIA0_9EURY</name>
<reference evidence="3" key="1">
    <citation type="submission" date="2017-10" db="EMBL/GenBank/DDBJ databases">
        <title>Phenotypic and genomic properties of facultatively anaerobic sulfur-reducing natronoarchaea from hypersaline soda lakes.</title>
        <authorList>
            <person name="Sorokin D.Y."/>
            <person name="Kublanov I.V."/>
            <person name="Roman P."/>
            <person name="Sinninghe Damste J.S."/>
            <person name="Golyshin P.N."/>
            <person name="Rojo D."/>
            <person name="Ciordia S."/>
            <person name="Mena Md.C."/>
            <person name="Ferrer M."/>
            <person name="Messina E."/>
            <person name="Smedile F."/>
            <person name="La Spada G."/>
            <person name="La Cono V."/>
            <person name="Yakimov M.M."/>
        </authorList>
    </citation>
    <scope>NUCLEOTIDE SEQUENCE [LARGE SCALE GENOMIC DNA]</scope>
    <source>
        <strain evidence="3">AArc1</strain>
    </source>
</reference>
<dbReference type="EMBL" id="CP024047">
    <property type="protein sequence ID" value="AXR79245.1"/>
    <property type="molecule type" value="Genomic_DNA"/>
</dbReference>
<protein>
    <submittedName>
        <fullName evidence="2">Uncharacterized protein</fullName>
    </submittedName>
</protein>